<dbReference type="InterPro" id="IPR011961">
    <property type="entry name" value="RimM"/>
</dbReference>
<reference evidence="8 9" key="1">
    <citation type="journal article" date="2012" name="Genome Biol.">
        <title>Genome and low-iron response of an oceanic diatom adapted to chronic iron limitation.</title>
        <authorList>
            <person name="Lommer M."/>
            <person name="Specht M."/>
            <person name="Roy A.S."/>
            <person name="Kraemer L."/>
            <person name="Andreson R."/>
            <person name="Gutowska M.A."/>
            <person name="Wolf J."/>
            <person name="Bergner S.V."/>
            <person name="Schilhabel M.B."/>
            <person name="Klostermeier U.C."/>
            <person name="Beiko R.G."/>
            <person name="Rosenstiel P."/>
            <person name="Hippler M."/>
            <person name="Laroche J."/>
        </authorList>
    </citation>
    <scope>NUCLEOTIDE SEQUENCE [LARGE SCALE GENOMIC DNA]</scope>
    <source>
        <strain evidence="8 9">CCMP1005</strain>
    </source>
</reference>
<feature type="domain" description="RimM N-terminal" evidence="7">
    <location>
        <begin position="57"/>
        <end position="149"/>
    </location>
</feature>
<feature type="compositionally biased region" description="Basic and acidic residues" evidence="6">
    <location>
        <begin position="24"/>
        <end position="38"/>
    </location>
</feature>
<gene>
    <name evidence="8" type="ORF">THAOC_22171</name>
</gene>
<dbReference type="HAMAP" id="MF_00014">
    <property type="entry name" value="Ribosome_mat_RimM"/>
    <property type="match status" value="1"/>
</dbReference>
<evidence type="ECO:0000256" key="1">
    <source>
        <dbReference type="ARBA" id="ARBA00004229"/>
    </source>
</evidence>
<dbReference type="Pfam" id="PF01782">
    <property type="entry name" value="RimM"/>
    <property type="match status" value="1"/>
</dbReference>
<dbReference type="Gene3D" id="2.40.30.60">
    <property type="entry name" value="RimM"/>
    <property type="match status" value="1"/>
</dbReference>
<dbReference type="InterPro" id="IPR009000">
    <property type="entry name" value="Transl_B-barrel_sf"/>
</dbReference>
<dbReference type="PANTHER" id="PTHR33692">
    <property type="entry name" value="RIBOSOME MATURATION FACTOR RIMM"/>
    <property type="match status" value="1"/>
</dbReference>
<proteinExistence type="inferred from homology"/>
<dbReference type="Proteomes" id="UP000266841">
    <property type="component" value="Unassembled WGS sequence"/>
</dbReference>
<dbReference type="EMBL" id="AGNL01027118">
    <property type="protein sequence ID" value="EJK57756.1"/>
    <property type="molecule type" value="Genomic_DNA"/>
</dbReference>
<evidence type="ECO:0000256" key="3">
    <source>
        <dbReference type="ARBA" id="ARBA00022517"/>
    </source>
</evidence>
<dbReference type="Gene3D" id="2.30.30.240">
    <property type="entry name" value="PRC-barrel domain"/>
    <property type="match status" value="1"/>
</dbReference>
<evidence type="ECO:0000256" key="6">
    <source>
        <dbReference type="SAM" id="MobiDB-lite"/>
    </source>
</evidence>
<evidence type="ECO:0000256" key="2">
    <source>
        <dbReference type="ARBA" id="ARBA00022490"/>
    </source>
</evidence>
<protein>
    <recommendedName>
        <fullName evidence="7">RimM N-terminal domain-containing protein</fullName>
    </recommendedName>
</protein>
<keyword evidence="3" id="KW-0690">Ribosome biogenesis</keyword>
<evidence type="ECO:0000313" key="8">
    <source>
        <dbReference type="EMBL" id="EJK57756.1"/>
    </source>
</evidence>
<dbReference type="InterPro" id="IPR002676">
    <property type="entry name" value="RimM_N"/>
</dbReference>
<dbReference type="AlphaFoldDB" id="K0SA13"/>
<comment type="subcellular location">
    <subcellularLocation>
        <location evidence="1">Plastid</location>
        <location evidence="1">Chloroplast</location>
    </subcellularLocation>
</comment>
<dbReference type="InterPro" id="IPR036976">
    <property type="entry name" value="RimM_N_sf"/>
</dbReference>
<keyword evidence="9" id="KW-1185">Reference proteome</keyword>
<keyword evidence="4" id="KW-0698">rRNA processing</keyword>
<organism evidence="8 9">
    <name type="scientific">Thalassiosira oceanica</name>
    <name type="common">Marine diatom</name>
    <dbReference type="NCBI Taxonomy" id="159749"/>
    <lineage>
        <taxon>Eukaryota</taxon>
        <taxon>Sar</taxon>
        <taxon>Stramenopiles</taxon>
        <taxon>Ochrophyta</taxon>
        <taxon>Bacillariophyta</taxon>
        <taxon>Coscinodiscophyceae</taxon>
        <taxon>Thalassiosirophycidae</taxon>
        <taxon>Thalassiosirales</taxon>
        <taxon>Thalassiosiraceae</taxon>
        <taxon>Thalassiosira</taxon>
    </lineage>
</organism>
<evidence type="ECO:0000259" key="7">
    <source>
        <dbReference type="Pfam" id="PF01782"/>
    </source>
</evidence>
<sequence length="281" mass="30941">MTSLEAVDDLLAAAGISFDDDQDVVSRDEPRERNKRQFPDTTAIDPYDPTTYGYIELGTIIGAHGVRGLMKLASITDFSEHRLCKPGTRHLKLPDRRSPREVQLVEGRPMRSDAETAGSDVSPTYLIRLETVDDREQALKMKGCVLYALEGERVDDFLEPDEYIVSDLVGMNVFLDDSDDEHKGKSFEELFVGNVKGVVLGSDMCATPGLGQDLLEVVLPRRLGGDPGDDLVLLPFVPEIVTGVDLNGKMVSVKPPGGLLDLSYRREEKVRIKGLLPAART</sequence>
<evidence type="ECO:0000256" key="5">
    <source>
        <dbReference type="ARBA" id="ARBA00023186"/>
    </source>
</evidence>
<keyword evidence="5" id="KW-0143">Chaperone</keyword>
<accession>K0SA13</accession>
<name>K0SA13_THAOC</name>
<dbReference type="GO" id="GO:0006364">
    <property type="term" value="P:rRNA processing"/>
    <property type="evidence" value="ECO:0007669"/>
    <property type="project" value="UniProtKB-KW"/>
</dbReference>
<comment type="caution">
    <text evidence="8">The sequence shown here is derived from an EMBL/GenBank/DDBJ whole genome shotgun (WGS) entry which is preliminary data.</text>
</comment>
<keyword evidence="2" id="KW-0963">Cytoplasm</keyword>
<evidence type="ECO:0000256" key="4">
    <source>
        <dbReference type="ARBA" id="ARBA00022552"/>
    </source>
</evidence>
<dbReference type="GO" id="GO:0009507">
    <property type="term" value="C:chloroplast"/>
    <property type="evidence" value="ECO:0007669"/>
    <property type="project" value="UniProtKB-SubCell"/>
</dbReference>
<feature type="region of interest" description="Disordered" evidence="6">
    <location>
        <begin position="21"/>
        <end position="43"/>
    </location>
</feature>
<dbReference type="OMA" id="TDFSEHR"/>
<dbReference type="OrthoDB" id="532420at2759"/>
<dbReference type="SUPFAM" id="SSF50447">
    <property type="entry name" value="Translation proteins"/>
    <property type="match status" value="1"/>
</dbReference>
<dbReference type="GO" id="GO:0043022">
    <property type="term" value="F:ribosome binding"/>
    <property type="evidence" value="ECO:0007669"/>
    <property type="project" value="InterPro"/>
</dbReference>
<dbReference type="GO" id="GO:0005840">
    <property type="term" value="C:ribosome"/>
    <property type="evidence" value="ECO:0007669"/>
    <property type="project" value="InterPro"/>
</dbReference>
<dbReference type="PANTHER" id="PTHR33692:SF1">
    <property type="entry name" value="RIBOSOME MATURATION FACTOR RIMM"/>
    <property type="match status" value="1"/>
</dbReference>
<dbReference type="eggNOG" id="KOG2388">
    <property type="taxonomic scope" value="Eukaryota"/>
</dbReference>
<evidence type="ECO:0000313" key="9">
    <source>
        <dbReference type="Proteomes" id="UP000266841"/>
    </source>
</evidence>